<feature type="compositionally biased region" description="Polar residues" evidence="1">
    <location>
        <begin position="70"/>
        <end position="80"/>
    </location>
</feature>
<feature type="compositionally biased region" description="Polar residues" evidence="1">
    <location>
        <begin position="9"/>
        <end position="27"/>
    </location>
</feature>
<dbReference type="EMBL" id="KL660785">
    <property type="protein sequence ID" value="KFA62632.1"/>
    <property type="molecule type" value="Genomic_DNA"/>
</dbReference>
<feature type="compositionally biased region" description="Acidic residues" evidence="1">
    <location>
        <begin position="146"/>
        <end position="175"/>
    </location>
</feature>
<dbReference type="InParanoid" id="A0A084QF97"/>
<reference evidence="2 3" key="1">
    <citation type="journal article" date="2014" name="BMC Genomics">
        <title>Comparative genome sequencing reveals chemotype-specific gene clusters in the toxigenic black mold Stachybotrys.</title>
        <authorList>
            <person name="Semeiks J."/>
            <person name="Borek D."/>
            <person name="Otwinowski Z."/>
            <person name="Grishin N.V."/>
        </authorList>
    </citation>
    <scope>NUCLEOTIDE SEQUENCE [LARGE SCALE GENOMIC DNA]</scope>
    <source>
        <strain evidence="2 3">IBT 40285</strain>
    </source>
</reference>
<evidence type="ECO:0000313" key="2">
    <source>
        <dbReference type="EMBL" id="KFA62632.1"/>
    </source>
</evidence>
<accession>A0A084QF97</accession>
<dbReference type="Proteomes" id="UP000028524">
    <property type="component" value="Unassembled WGS sequence"/>
</dbReference>
<organism evidence="2 3">
    <name type="scientific">Stachybotrys chlorohalonatus (strain IBT 40285)</name>
    <dbReference type="NCBI Taxonomy" id="1283841"/>
    <lineage>
        <taxon>Eukaryota</taxon>
        <taxon>Fungi</taxon>
        <taxon>Dikarya</taxon>
        <taxon>Ascomycota</taxon>
        <taxon>Pezizomycotina</taxon>
        <taxon>Sordariomycetes</taxon>
        <taxon>Hypocreomycetidae</taxon>
        <taxon>Hypocreales</taxon>
        <taxon>Stachybotryaceae</taxon>
        <taxon>Stachybotrys</taxon>
    </lineage>
</organism>
<dbReference type="OrthoDB" id="10527208at2759"/>
<protein>
    <submittedName>
        <fullName evidence="2">Uncharacterized protein</fullName>
    </submittedName>
</protein>
<sequence>MGPRRNQAPALSQATPSSDNARLSLTSLVPGGSPVVARNSPVKEKPAEPSTLPEPDPEPAVAPVPAMAASSTSGEESSQPCLKLSLRGGQHHRTKANGQRPGKEKCLKLVKCKRNYQSASDQVVCKNHRAGSVSSKDTASSTDAADTADDDDDADAEDDATTEDNVETEADDEATDTSIGDSPKAAKRVRFTRGSDQTLQAPPTASINGATTSTSSQATFEDCPSSPSSPSPSSSSSSSSSTGSSAAEPIPSSDDASSNTSKSAATDASEWSAAQDELLTSIKMSTKKPLS</sequence>
<feature type="region of interest" description="Disordered" evidence="1">
    <location>
        <begin position="1"/>
        <end position="273"/>
    </location>
</feature>
<dbReference type="HOGENOM" id="CLU_957041_0_0_1"/>
<dbReference type="AlphaFoldDB" id="A0A084QF97"/>
<name>A0A084QF97_STAC4</name>
<feature type="compositionally biased region" description="Polar residues" evidence="1">
    <location>
        <begin position="194"/>
        <end position="219"/>
    </location>
</feature>
<feature type="compositionally biased region" description="Pro residues" evidence="1">
    <location>
        <begin position="52"/>
        <end position="62"/>
    </location>
</feature>
<evidence type="ECO:0000313" key="3">
    <source>
        <dbReference type="Proteomes" id="UP000028524"/>
    </source>
</evidence>
<evidence type="ECO:0000256" key="1">
    <source>
        <dbReference type="SAM" id="MobiDB-lite"/>
    </source>
</evidence>
<keyword evidence="3" id="KW-1185">Reference proteome</keyword>
<feature type="compositionally biased region" description="Low complexity" evidence="1">
    <location>
        <begin position="252"/>
        <end position="269"/>
    </location>
</feature>
<proteinExistence type="predicted"/>
<feature type="compositionally biased region" description="Low complexity" evidence="1">
    <location>
        <begin position="224"/>
        <end position="245"/>
    </location>
</feature>
<gene>
    <name evidence="2" type="ORF">S40285_05182</name>
</gene>